<dbReference type="PROSITE" id="PS50145">
    <property type="entry name" value="ZF_TRAF"/>
    <property type="match status" value="1"/>
</dbReference>
<evidence type="ECO:0000256" key="4">
    <source>
        <dbReference type="ARBA" id="ARBA00022737"/>
    </source>
</evidence>
<dbReference type="PANTHER" id="PTHR10131:SF21">
    <property type="entry name" value="TNF RECEPTOR-ASSOCIATED FACTOR 2"/>
    <property type="match status" value="1"/>
</dbReference>
<evidence type="ECO:0000259" key="8">
    <source>
        <dbReference type="PROSITE" id="PS50089"/>
    </source>
</evidence>
<dbReference type="GO" id="GO:0042981">
    <property type="term" value="P:regulation of apoptotic process"/>
    <property type="evidence" value="ECO:0007669"/>
    <property type="project" value="InterPro"/>
</dbReference>
<accession>A0A091QQ03</accession>
<keyword evidence="6 7" id="KW-0862">Zinc</keyword>
<dbReference type="Gene3D" id="3.30.40.10">
    <property type="entry name" value="Zinc/RING finger domain, C3HC4 (zinc finger)"/>
    <property type="match status" value="2"/>
</dbReference>
<dbReference type="AlphaFoldDB" id="A0A091QQ03"/>
<sequence>MAAANSTPPSSVDLNQPGFAKEILGTKLEVKYLCSDCKNILRRPYQAQCGHRYCSYCLKKIISAGPQKCASCIQEGIYEEGISILETSSAFPDNAARREVESLPAVCINSGCTWKGTIKEYEVQIQARPSMSPSFFFPLSEEGSGGFPCLLMLTVGLCALLRVQAELKPSRVCVFLSAFLQAHDEVCPEFPLTCEGCGKKVPREKFRDHVKACGRSKVPCRFKAVGCAEVVENEKLLEHESKCLAEHLYMLLSFVLSLKAGAGDLKALPALSSSQNSSSLLAENALCSEAELSQSLELLGSRQHRLDQEKIETLTNKVRQLERSLGLKDLAMAEMEEKIRSMEASTYDGVFIWKITEVARKRQEAITGRSPAIFSPGY</sequence>
<feature type="domain" description="TRAF-type" evidence="9">
    <location>
        <begin position="182"/>
        <end position="236"/>
    </location>
</feature>
<dbReference type="Pfam" id="PF21341">
    <property type="entry name" value="TRAF2_zf"/>
    <property type="match status" value="1"/>
</dbReference>
<feature type="zinc finger region" description="TRAF-type" evidence="7">
    <location>
        <begin position="182"/>
        <end position="236"/>
    </location>
</feature>
<keyword evidence="5 7" id="KW-0863">Zinc-finger</keyword>
<dbReference type="InterPro" id="IPR027133">
    <property type="entry name" value="TRAF2_RING-HC"/>
</dbReference>
<evidence type="ECO:0000256" key="3">
    <source>
        <dbReference type="ARBA" id="ARBA00022723"/>
    </source>
</evidence>
<dbReference type="SUPFAM" id="SSF57850">
    <property type="entry name" value="RING/U-box"/>
    <property type="match status" value="1"/>
</dbReference>
<dbReference type="InterPro" id="IPR032070">
    <property type="entry name" value="TRAF_BIRC3-bd"/>
</dbReference>
<evidence type="ECO:0000256" key="7">
    <source>
        <dbReference type="PROSITE-ProRule" id="PRU00207"/>
    </source>
</evidence>
<dbReference type="InterPro" id="IPR001293">
    <property type="entry name" value="Znf_TRAF"/>
</dbReference>
<name>A0A091QQ03_MERNU</name>
<keyword evidence="4" id="KW-0677">Repeat</keyword>
<dbReference type="CDD" id="cd16639">
    <property type="entry name" value="RING-HC_TRAF2"/>
    <property type="match status" value="1"/>
</dbReference>
<dbReference type="Proteomes" id="UP000052967">
    <property type="component" value="Unassembled WGS sequence"/>
</dbReference>
<evidence type="ECO:0000256" key="6">
    <source>
        <dbReference type="ARBA" id="ARBA00022833"/>
    </source>
</evidence>
<dbReference type="PIRSF" id="PIRSF015614">
    <property type="entry name" value="TRAF"/>
    <property type="match status" value="1"/>
</dbReference>
<dbReference type="SUPFAM" id="SSF57953">
    <property type="entry name" value="Trimerization domain of TRAF"/>
    <property type="match status" value="1"/>
</dbReference>
<dbReference type="PROSITE" id="PS50089">
    <property type="entry name" value="ZF_RING_2"/>
    <property type="match status" value="1"/>
</dbReference>
<dbReference type="InterPro" id="IPR049441">
    <property type="entry name" value="TRAF2_Znf"/>
</dbReference>
<evidence type="ECO:0000313" key="10">
    <source>
        <dbReference type="EMBL" id="KFQ29248.1"/>
    </source>
</evidence>
<dbReference type="Pfam" id="PF16673">
    <property type="entry name" value="TRAF_BIRC3_bd"/>
    <property type="match status" value="1"/>
</dbReference>
<dbReference type="PANTHER" id="PTHR10131">
    <property type="entry name" value="TNF RECEPTOR ASSOCIATED FACTOR"/>
    <property type="match status" value="1"/>
</dbReference>
<keyword evidence="10" id="KW-0675">Receptor</keyword>
<dbReference type="FunFam" id="3.30.40.10:FF:000189">
    <property type="entry name" value="TNF receptor-associated factor"/>
    <property type="match status" value="1"/>
</dbReference>
<evidence type="ECO:0000256" key="2">
    <source>
        <dbReference type="ARBA" id="ARBA00022490"/>
    </source>
</evidence>
<dbReference type="InterPro" id="IPR008974">
    <property type="entry name" value="TRAF-like"/>
</dbReference>
<evidence type="ECO:0000256" key="5">
    <source>
        <dbReference type="ARBA" id="ARBA00022771"/>
    </source>
</evidence>
<dbReference type="PROSITE" id="PS00518">
    <property type="entry name" value="ZF_RING_1"/>
    <property type="match status" value="1"/>
</dbReference>
<dbReference type="GO" id="GO:0033209">
    <property type="term" value="P:tumor necrosis factor-mediated signaling pathway"/>
    <property type="evidence" value="ECO:0007669"/>
    <property type="project" value="InterPro"/>
</dbReference>
<dbReference type="InterPro" id="IPR013083">
    <property type="entry name" value="Znf_RING/FYVE/PHD"/>
</dbReference>
<comment type="subcellular location">
    <subcellularLocation>
        <location evidence="1">Cytoplasm</location>
    </subcellularLocation>
</comment>
<dbReference type="GO" id="GO:0005829">
    <property type="term" value="C:cytosol"/>
    <property type="evidence" value="ECO:0007669"/>
    <property type="project" value="InterPro"/>
</dbReference>
<protein>
    <submittedName>
        <fullName evidence="10">TNF receptor-associated factor 2</fullName>
    </submittedName>
</protein>
<dbReference type="GO" id="GO:0043123">
    <property type="term" value="P:positive regulation of canonical NF-kappaB signal transduction"/>
    <property type="evidence" value="ECO:0007669"/>
    <property type="project" value="TreeGrafter"/>
</dbReference>
<reference evidence="10 11" key="1">
    <citation type="submission" date="2014-04" db="EMBL/GenBank/DDBJ databases">
        <title>Genome evolution of avian class.</title>
        <authorList>
            <person name="Zhang G."/>
            <person name="Li C."/>
        </authorList>
    </citation>
    <scope>NUCLEOTIDE SEQUENCE [LARGE SCALE GENOMIC DNA]</scope>
    <source>
        <strain evidence="10">BGI_N331</strain>
    </source>
</reference>
<feature type="domain" description="RING-type" evidence="8">
    <location>
        <begin position="34"/>
        <end position="72"/>
    </location>
</feature>
<proteinExistence type="predicted"/>
<dbReference type="GO" id="GO:0008270">
    <property type="term" value="F:zinc ion binding"/>
    <property type="evidence" value="ECO:0007669"/>
    <property type="project" value="UniProtKB-KW"/>
</dbReference>
<dbReference type="InterPro" id="IPR012227">
    <property type="entry name" value="TNF_rcpt-assoc_TRAF_met"/>
</dbReference>
<keyword evidence="2" id="KW-0963">Cytoplasm</keyword>
<organism evidence="10 11">
    <name type="scientific">Merops nubicus</name>
    <name type="common">Northern carmine bee-eater</name>
    <dbReference type="NCBI Taxonomy" id="57421"/>
    <lineage>
        <taxon>Eukaryota</taxon>
        <taxon>Metazoa</taxon>
        <taxon>Chordata</taxon>
        <taxon>Craniata</taxon>
        <taxon>Vertebrata</taxon>
        <taxon>Euteleostomi</taxon>
        <taxon>Archelosauria</taxon>
        <taxon>Archosauria</taxon>
        <taxon>Dinosauria</taxon>
        <taxon>Saurischia</taxon>
        <taxon>Theropoda</taxon>
        <taxon>Coelurosauria</taxon>
        <taxon>Aves</taxon>
        <taxon>Neognathae</taxon>
        <taxon>Neoaves</taxon>
        <taxon>Telluraves</taxon>
        <taxon>Coraciimorphae</taxon>
        <taxon>Coraciiformes</taxon>
        <taxon>Meropidae</taxon>
        <taxon>Merops</taxon>
    </lineage>
</organism>
<dbReference type="GO" id="GO:0004842">
    <property type="term" value="F:ubiquitin-protein transferase activity"/>
    <property type="evidence" value="ECO:0007669"/>
    <property type="project" value="TreeGrafter"/>
</dbReference>
<dbReference type="Pfam" id="PF02176">
    <property type="entry name" value="zf-TRAF"/>
    <property type="match status" value="1"/>
</dbReference>
<dbReference type="InterPro" id="IPR018957">
    <property type="entry name" value="Znf_C3HC4_RING-type"/>
</dbReference>
<dbReference type="Pfam" id="PF00097">
    <property type="entry name" value="zf-C3HC4"/>
    <property type="match status" value="1"/>
</dbReference>
<feature type="non-terminal residue" evidence="10">
    <location>
        <position position="378"/>
    </location>
</feature>
<dbReference type="Gene3D" id="1.20.5.170">
    <property type="match status" value="1"/>
</dbReference>
<evidence type="ECO:0000313" key="11">
    <source>
        <dbReference type="Proteomes" id="UP000052967"/>
    </source>
</evidence>
<evidence type="ECO:0000259" key="9">
    <source>
        <dbReference type="PROSITE" id="PS50145"/>
    </source>
</evidence>
<keyword evidence="11" id="KW-1185">Reference proteome</keyword>
<dbReference type="GO" id="GO:0005164">
    <property type="term" value="F:tumor necrosis factor receptor binding"/>
    <property type="evidence" value="ECO:0007669"/>
    <property type="project" value="InterPro"/>
</dbReference>
<keyword evidence="3 7" id="KW-0479">Metal-binding</keyword>
<dbReference type="Gene3D" id="2.60.210.10">
    <property type="entry name" value="Apoptosis, Tumor Necrosis Factor Receptor Associated Protein 2, Chain A"/>
    <property type="match status" value="1"/>
</dbReference>
<gene>
    <name evidence="10" type="ORF">N331_08790</name>
</gene>
<evidence type="ECO:0000256" key="1">
    <source>
        <dbReference type="ARBA" id="ARBA00004496"/>
    </source>
</evidence>
<dbReference type="SUPFAM" id="SSF49599">
    <property type="entry name" value="TRAF domain-like"/>
    <property type="match status" value="1"/>
</dbReference>
<dbReference type="GO" id="GO:0009898">
    <property type="term" value="C:cytoplasmic side of plasma membrane"/>
    <property type="evidence" value="ECO:0007669"/>
    <property type="project" value="TreeGrafter"/>
</dbReference>
<dbReference type="InterPro" id="IPR001841">
    <property type="entry name" value="Znf_RING"/>
</dbReference>
<dbReference type="EMBL" id="KK704257">
    <property type="protein sequence ID" value="KFQ29248.1"/>
    <property type="molecule type" value="Genomic_DNA"/>
</dbReference>
<dbReference type="InterPro" id="IPR017907">
    <property type="entry name" value="Znf_RING_CS"/>
</dbReference>